<dbReference type="InterPro" id="IPR035093">
    <property type="entry name" value="RelE/ParE_toxin_dom_sf"/>
</dbReference>
<protein>
    <submittedName>
        <fullName evidence="2">Addiction module toxin, RelE/StbE family</fullName>
    </submittedName>
</protein>
<sequence>MRLNFDEIVWSPQSDKDLDDILEYYQKTSPEKAHQHIIDILNGAEEMVFSEQWQVDEYDPSCRRAIIKKKFRVLYRVINKIVLITRVYPTQKNPEGILIE</sequence>
<evidence type="ECO:0000313" key="2">
    <source>
        <dbReference type="EMBL" id="SNR90469.1"/>
    </source>
</evidence>
<dbReference type="Pfam" id="PF05016">
    <property type="entry name" value="ParE_toxin"/>
    <property type="match status" value="1"/>
</dbReference>
<name>A0A239A4P1_9FLAO</name>
<keyword evidence="1" id="KW-1277">Toxin-antitoxin system</keyword>
<proteinExistence type="predicted"/>
<gene>
    <name evidence="2" type="ORF">SAMN06265376_104144</name>
</gene>
<dbReference type="InterPro" id="IPR007712">
    <property type="entry name" value="RelE/ParE_toxin"/>
</dbReference>
<accession>A0A239A4P1</accession>
<dbReference type="Gene3D" id="3.30.2310.20">
    <property type="entry name" value="RelE-like"/>
    <property type="match status" value="1"/>
</dbReference>
<evidence type="ECO:0000313" key="3">
    <source>
        <dbReference type="Proteomes" id="UP000198379"/>
    </source>
</evidence>
<reference evidence="2 3" key="1">
    <citation type="submission" date="2017-06" db="EMBL/GenBank/DDBJ databases">
        <authorList>
            <person name="Kim H.J."/>
            <person name="Triplett B.A."/>
        </authorList>
    </citation>
    <scope>NUCLEOTIDE SEQUENCE [LARGE SCALE GENOMIC DNA]</scope>
    <source>
        <strain evidence="2 3">DSM 25597</strain>
    </source>
</reference>
<keyword evidence="3" id="KW-1185">Reference proteome</keyword>
<evidence type="ECO:0000256" key="1">
    <source>
        <dbReference type="ARBA" id="ARBA00022649"/>
    </source>
</evidence>
<dbReference type="EMBL" id="FZNY01000004">
    <property type="protein sequence ID" value="SNR90469.1"/>
    <property type="molecule type" value="Genomic_DNA"/>
</dbReference>
<organism evidence="2 3">
    <name type="scientific">Dokdonia pacifica</name>
    <dbReference type="NCBI Taxonomy" id="1627892"/>
    <lineage>
        <taxon>Bacteria</taxon>
        <taxon>Pseudomonadati</taxon>
        <taxon>Bacteroidota</taxon>
        <taxon>Flavobacteriia</taxon>
        <taxon>Flavobacteriales</taxon>
        <taxon>Flavobacteriaceae</taxon>
        <taxon>Dokdonia</taxon>
    </lineage>
</organism>
<dbReference type="RefSeq" id="WP_089371957.1">
    <property type="nucleotide sequence ID" value="NZ_BMEP01000007.1"/>
</dbReference>
<dbReference type="OrthoDB" id="981785at2"/>
<dbReference type="NCBIfam" id="TIGR02385">
    <property type="entry name" value="RelE_StbE"/>
    <property type="match status" value="1"/>
</dbReference>
<dbReference type="Proteomes" id="UP000198379">
    <property type="component" value="Unassembled WGS sequence"/>
</dbReference>
<dbReference type="AlphaFoldDB" id="A0A239A4P1"/>